<keyword evidence="2" id="KW-1185">Reference proteome</keyword>
<name>A0ACC1YJQ0_MELAZ</name>
<gene>
    <name evidence="1" type="ORF">OWV82_007037</name>
</gene>
<accession>A0ACC1YJQ0</accession>
<comment type="caution">
    <text evidence="1">The sequence shown here is derived from an EMBL/GenBank/DDBJ whole genome shotgun (WGS) entry which is preliminary data.</text>
</comment>
<organism evidence="1 2">
    <name type="scientific">Melia azedarach</name>
    <name type="common">Chinaberry tree</name>
    <dbReference type="NCBI Taxonomy" id="155640"/>
    <lineage>
        <taxon>Eukaryota</taxon>
        <taxon>Viridiplantae</taxon>
        <taxon>Streptophyta</taxon>
        <taxon>Embryophyta</taxon>
        <taxon>Tracheophyta</taxon>
        <taxon>Spermatophyta</taxon>
        <taxon>Magnoliopsida</taxon>
        <taxon>eudicotyledons</taxon>
        <taxon>Gunneridae</taxon>
        <taxon>Pentapetalae</taxon>
        <taxon>rosids</taxon>
        <taxon>malvids</taxon>
        <taxon>Sapindales</taxon>
        <taxon>Meliaceae</taxon>
        <taxon>Melia</taxon>
    </lineage>
</organism>
<evidence type="ECO:0000313" key="2">
    <source>
        <dbReference type="Proteomes" id="UP001164539"/>
    </source>
</evidence>
<dbReference type="Proteomes" id="UP001164539">
    <property type="component" value="Chromosome 3"/>
</dbReference>
<evidence type="ECO:0000313" key="1">
    <source>
        <dbReference type="EMBL" id="KAJ4723701.1"/>
    </source>
</evidence>
<protein>
    <submittedName>
        <fullName evidence="1">Acyl-[acyl-carrier-protein] desaturase</fullName>
    </submittedName>
</protein>
<reference evidence="1 2" key="1">
    <citation type="journal article" date="2023" name="Science">
        <title>Complex scaffold remodeling in plant triterpene biosynthesis.</title>
        <authorList>
            <person name="De La Pena R."/>
            <person name="Hodgson H."/>
            <person name="Liu J.C."/>
            <person name="Stephenson M.J."/>
            <person name="Martin A.C."/>
            <person name="Owen C."/>
            <person name="Harkess A."/>
            <person name="Leebens-Mack J."/>
            <person name="Jimenez L.E."/>
            <person name="Osbourn A."/>
            <person name="Sattely E.S."/>
        </authorList>
    </citation>
    <scope>NUCLEOTIDE SEQUENCE [LARGE SCALE GENOMIC DNA]</scope>
    <source>
        <strain evidence="2">cv. JPN11</strain>
        <tissue evidence="1">Leaf</tissue>
    </source>
</reference>
<dbReference type="EMBL" id="CM051396">
    <property type="protein sequence ID" value="KAJ4723701.1"/>
    <property type="molecule type" value="Genomic_DNA"/>
</dbReference>
<sequence length="380" mass="43080">MFNLQFLLSPALPSHMTTSRFSKLSMASTFSKDAKYLKKQTSPQAHKVEVSPENIETFKSMENWAWENILPILKPAEKSWQPQDFLPDPLSDGFLEQVNELRKRTQEIPDALLVILAASMVTEEALPTYHSLISTVEPFHDDETGINSRAWAVWNKGWSAEENRHGDLINKYLYLSGRVDVRQIEKTIQYLIGSGMDIGVGKNPYHGSIYTSFQERATFISHGNTAKLTMQHGDKKLAQIFGTIAADEKRHEIAYCRTVGKVFELDPNGMMIAFADMMKQNITMPGHLMYDGQDSNLFQHISNVSMKLGIYTALDYIHILEHLVDIWNVEKLTGLSSEAQAAQDYVCGLPQKLRKIEERVQARAKNAPAVPFSWICDRVV</sequence>
<proteinExistence type="predicted"/>